<keyword evidence="8" id="KW-0805">Transcription regulation</keyword>
<reference evidence="15" key="2">
    <citation type="submission" date="2025-09" db="UniProtKB">
        <authorList>
            <consortium name="Ensembl"/>
        </authorList>
    </citation>
    <scope>IDENTIFICATION</scope>
</reference>
<dbReference type="GO" id="GO:0006508">
    <property type="term" value="P:proteolysis"/>
    <property type="evidence" value="ECO:0007669"/>
    <property type="project" value="UniProtKB-KW"/>
</dbReference>
<sequence>MRKVYFSKHKNVSPLFFRLAVVVRFEIVINVFHFVTNVQSTESIFLHPPTLSLVSPHPWQQEGSLCAQHCLNSLLQGPYFTAVDLSALACQLDEAERQRMAEGGISTDEYCQFLQQPSGNMDDSGYFSVQVISRALEVWGLEMIPFNSREFQDSRNSIIQEKAFICNFKEHWLTVRKLGKQWFNLNSLLMGPELISDTYLSLFLTQLKQEGYSIFAVCGIFPDCEADQLLRLMPAMQVERPRLLGESSHTGAQSGSTGMLEIQGESAEEREQVRHALELSEQQVRDEEEAADLRRAIQLSMQDRREKTAVPVPANLDGDEMCMRSECKRPKDPEPGSTVPCDGEVRIPSESQALEDEGAISRPREPGVFTQTTHENS</sequence>
<dbReference type="FunFam" id="3.90.70.40:FF:000005">
    <property type="entry name" value="Ataxin 3"/>
    <property type="match status" value="1"/>
</dbReference>
<dbReference type="EC" id="3.4.19.12" evidence="3"/>
<evidence type="ECO:0000256" key="8">
    <source>
        <dbReference type="ARBA" id="ARBA00023015"/>
    </source>
</evidence>
<protein>
    <recommendedName>
        <fullName evidence="3">ubiquitinyl hydrolase 1</fullName>
        <ecNumber evidence="3">3.4.19.12</ecNumber>
    </recommendedName>
</protein>
<evidence type="ECO:0000256" key="6">
    <source>
        <dbReference type="ARBA" id="ARBA00022801"/>
    </source>
</evidence>
<dbReference type="PRINTS" id="PR01233">
    <property type="entry name" value="JOSEPHIN"/>
</dbReference>
<keyword evidence="7" id="KW-0788">Thiol protease</keyword>
<feature type="domain" description="Josephin" evidence="14">
    <location>
        <begin position="53"/>
        <end position="232"/>
    </location>
</feature>
<feature type="compositionally biased region" description="Basic and acidic residues" evidence="13">
    <location>
        <begin position="325"/>
        <end position="334"/>
    </location>
</feature>
<keyword evidence="4" id="KW-0645">Protease</keyword>
<dbReference type="FunFam" id="1.10.287.10:FF:000023">
    <property type="entry name" value="Ataxin 3 variant ref"/>
    <property type="match status" value="1"/>
</dbReference>
<feature type="region of interest" description="Disordered" evidence="13">
    <location>
        <begin position="325"/>
        <end position="377"/>
    </location>
</feature>
<feature type="active site" description="Nucleophile" evidence="11">
    <location>
        <position position="66"/>
    </location>
</feature>
<feature type="active site" evidence="12">
    <location>
        <position position="66"/>
    </location>
</feature>
<dbReference type="GO" id="GO:0004843">
    <property type="term" value="F:cysteine-type deubiquitinase activity"/>
    <property type="evidence" value="ECO:0007669"/>
    <property type="project" value="UniProtKB-EC"/>
</dbReference>
<dbReference type="AlphaFoldDB" id="A0A8C4QNW5"/>
<keyword evidence="5" id="KW-0833">Ubl conjugation pathway</keyword>
<dbReference type="Proteomes" id="UP000694388">
    <property type="component" value="Unplaced"/>
</dbReference>
<dbReference type="InterPro" id="IPR006155">
    <property type="entry name" value="Josephin"/>
</dbReference>
<dbReference type="Gene3D" id="3.90.70.40">
    <property type="match status" value="1"/>
</dbReference>
<dbReference type="Pfam" id="PF02099">
    <property type="entry name" value="Josephin"/>
    <property type="match status" value="1"/>
</dbReference>
<dbReference type="PROSITE" id="PS50957">
    <property type="entry name" value="JOSEPHIN"/>
    <property type="match status" value="1"/>
</dbReference>
<feature type="region of interest" description="Disordered" evidence="13">
    <location>
        <begin position="245"/>
        <end position="273"/>
    </location>
</feature>
<evidence type="ECO:0000256" key="12">
    <source>
        <dbReference type="PROSITE-ProRule" id="PRU00331"/>
    </source>
</evidence>
<keyword evidence="6 12" id="KW-0378">Hydrolase</keyword>
<evidence type="ECO:0000256" key="10">
    <source>
        <dbReference type="ARBA" id="ARBA00023242"/>
    </source>
</evidence>
<organism evidence="15 16">
    <name type="scientific">Eptatretus burgeri</name>
    <name type="common">Inshore hagfish</name>
    <dbReference type="NCBI Taxonomy" id="7764"/>
    <lineage>
        <taxon>Eukaryota</taxon>
        <taxon>Metazoa</taxon>
        <taxon>Chordata</taxon>
        <taxon>Craniata</taxon>
        <taxon>Vertebrata</taxon>
        <taxon>Cyclostomata</taxon>
        <taxon>Myxini</taxon>
        <taxon>Myxiniformes</taxon>
        <taxon>Myxinidae</taxon>
        <taxon>Eptatretinae</taxon>
        <taxon>Eptatretus</taxon>
    </lineage>
</organism>
<evidence type="ECO:0000313" key="15">
    <source>
        <dbReference type="Ensembl" id="ENSEBUP00000018387.1"/>
    </source>
</evidence>
<evidence type="ECO:0000256" key="2">
    <source>
        <dbReference type="ARBA" id="ARBA00004123"/>
    </source>
</evidence>
<keyword evidence="9" id="KW-0804">Transcription</keyword>
<evidence type="ECO:0000256" key="4">
    <source>
        <dbReference type="ARBA" id="ARBA00022670"/>
    </source>
</evidence>
<evidence type="ECO:0000256" key="3">
    <source>
        <dbReference type="ARBA" id="ARBA00012759"/>
    </source>
</evidence>
<dbReference type="InterPro" id="IPR033865">
    <property type="entry name" value="Ataxin-3"/>
</dbReference>
<evidence type="ECO:0000313" key="16">
    <source>
        <dbReference type="Proteomes" id="UP000694388"/>
    </source>
</evidence>
<feature type="active site" evidence="11 12">
    <location>
        <position position="186"/>
    </location>
</feature>
<dbReference type="PANTHER" id="PTHR14159">
    <property type="entry name" value="ATAXIN-3-RELATED"/>
    <property type="match status" value="1"/>
</dbReference>
<proteinExistence type="predicted"/>
<accession>A0A8C4QNW5</accession>
<evidence type="ECO:0000256" key="13">
    <source>
        <dbReference type="SAM" id="MobiDB-lite"/>
    </source>
</evidence>
<keyword evidence="10" id="KW-0539">Nucleus</keyword>
<dbReference type="GeneTree" id="ENSGT00390000001830"/>
<evidence type="ECO:0000256" key="11">
    <source>
        <dbReference type="PIRSR" id="PIRSR633865-1"/>
    </source>
</evidence>
<dbReference type="SMART" id="SM01246">
    <property type="entry name" value="Josephin"/>
    <property type="match status" value="1"/>
</dbReference>
<comment type="catalytic activity">
    <reaction evidence="1">
        <text>Thiol-dependent hydrolysis of ester, thioester, amide, peptide and isopeptide bonds formed by the C-terminal Gly of ubiquitin (a 76-residue protein attached to proteins as an intracellular targeting signal).</text>
        <dbReference type="EC" id="3.4.19.12"/>
    </reaction>
</comment>
<dbReference type="Ensembl" id="ENSEBUT00000018963.1">
    <property type="protein sequence ID" value="ENSEBUP00000018387.1"/>
    <property type="gene ID" value="ENSEBUG00000011475.1"/>
</dbReference>
<dbReference type="PANTHER" id="PTHR14159:SF0">
    <property type="entry name" value="ATAXIN-3-RELATED"/>
    <property type="match status" value="1"/>
</dbReference>
<evidence type="ECO:0000256" key="7">
    <source>
        <dbReference type="ARBA" id="ARBA00022807"/>
    </source>
</evidence>
<evidence type="ECO:0000256" key="1">
    <source>
        <dbReference type="ARBA" id="ARBA00000707"/>
    </source>
</evidence>
<feature type="active site" evidence="12">
    <location>
        <position position="171"/>
    </location>
</feature>
<evidence type="ECO:0000259" key="14">
    <source>
        <dbReference type="PROSITE" id="PS50957"/>
    </source>
</evidence>
<evidence type="ECO:0000256" key="9">
    <source>
        <dbReference type="ARBA" id="ARBA00023163"/>
    </source>
</evidence>
<keyword evidence="16" id="KW-1185">Reference proteome</keyword>
<reference evidence="15" key="1">
    <citation type="submission" date="2025-08" db="UniProtKB">
        <authorList>
            <consortium name="Ensembl"/>
        </authorList>
    </citation>
    <scope>IDENTIFICATION</scope>
</reference>
<dbReference type="GO" id="GO:0016579">
    <property type="term" value="P:protein deubiquitination"/>
    <property type="evidence" value="ECO:0007669"/>
    <property type="project" value="InterPro"/>
</dbReference>
<name>A0A8C4QNW5_EPTBU</name>
<evidence type="ECO:0000256" key="5">
    <source>
        <dbReference type="ARBA" id="ARBA00022786"/>
    </source>
</evidence>
<dbReference type="GO" id="GO:0005634">
    <property type="term" value="C:nucleus"/>
    <property type="evidence" value="ECO:0007669"/>
    <property type="project" value="UniProtKB-SubCell"/>
</dbReference>
<dbReference type="Gene3D" id="1.10.287.10">
    <property type="entry name" value="S15/NS1, RNA-binding"/>
    <property type="match status" value="1"/>
</dbReference>
<feature type="active site" description="Proton acceptor" evidence="11">
    <location>
        <position position="171"/>
    </location>
</feature>
<feature type="compositionally biased region" description="Polar residues" evidence="13">
    <location>
        <begin position="247"/>
        <end position="257"/>
    </location>
</feature>
<comment type="subcellular location">
    <subcellularLocation>
        <location evidence="2">Nucleus</location>
    </subcellularLocation>
</comment>